<dbReference type="Proteomes" id="UP000199800">
    <property type="component" value="Unassembled WGS sequence"/>
</dbReference>
<reference evidence="1 2" key="1">
    <citation type="submission" date="2016-10" db="EMBL/GenBank/DDBJ databases">
        <authorList>
            <person name="de Groot N.N."/>
        </authorList>
    </citation>
    <scope>NUCLEOTIDE SEQUENCE [LARGE SCALE GENOMIC DNA]</scope>
    <source>
        <strain evidence="1 2">DSM 1801</strain>
    </source>
</reference>
<evidence type="ECO:0000313" key="2">
    <source>
        <dbReference type="Proteomes" id="UP000199800"/>
    </source>
</evidence>
<accession>A0A1I0B9K7</accession>
<name>A0A1I0B9K7_9FIRM</name>
<dbReference type="AlphaFoldDB" id="A0A1I0B9K7"/>
<evidence type="ECO:0000313" key="1">
    <source>
        <dbReference type="EMBL" id="SET02835.1"/>
    </source>
</evidence>
<organism evidence="1 2">
    <name type="scientific">[Clostridium] polysaccharolyticum</name>
    <dbReference type="NCBI Taxonomy" id="29364"/>
    <lineage>
        <taxon>Bacteria</taxon>
        <taxon>Bacillati</taxon>
        <taxon>Bacillota</taxon>
        <taxon>Clostridia</taxon>
        <taxon>Lachnospirales</taxon>
        <taxon>Lachnospiraceae</taxon>
    </lineage>
</organism>
<dbReference type="STRING" id="29364.SAMN04487772_10712"/>
<dbReference type="RefSeq" id="WP_177180663.1">
    <property type="nucleotide sequence ID" value="NZ_FOHN01000007.1"/>
</dbReference>
<gene>
    <name evidence="1" type="ORF">SAMN04487772_10712</name>
</gene>
<proteinExistence type="predicted"/>
<dbReference type="EMBL" id="FOHN01000007">
    <property type="protein sequence ID" value="SET02835.1"/>
    <property type="molecule type" value="Genomic_DNA"/>
</dbReference>
<protein>
    <submittedName>
        <fullName evidence="1">Uncharacterized protein</fullName>
    </submittedName>
</protein>
<keyword evidence="2" id="KW-1185">Reference proteome</keyword>
<sequence>MMNQIDMGIAMCHFEEAAKANGITGQFVHRNPGIETRWEYIISWKENQ</sequence>